<gene>
    <name evidence="2" type="ORF">DDQ68_13085</name>
</gene>
<evidence type="ECO:0000313" key="2">
    <source>
        <dbReference type="EMBL" id="AWM33635.1"/>
    </source>
</evidence>
<evidence type="ECO:0000256" key="1">
    <source>
        <dbReference type="SAM" id="MobiDB-lite"/>
    </source>
</evidence>
<accession>A0A2Z3GRF5</accession>
<dbReference type="AlphaFoldDB" id="A0A2Z3GRF5"/>
<reference evidence="3" key="1">
    <citation type="submission" date="2018-04" db="EMBL/GenBank/DDBJ databases">
        <title>Complete genome of Antarctic heterotrophic bacterium Hymenobacter nivis.</title>
        <authorList>
            <person name="Terashima M."/>
        </authorList>
    </citation>
    <scope>NUCLEOTIDE SEQUENCE [LARGE SCALE GENOMIC DNA]</scope>
    <source>
        <strain evidence="3">NBRC 111535</strain>
    </source>
</reference>
<keyword evidence="3" id="KW-1185">Reference proteome</keyword>
<evidence type="ECO:0000313" key="3">
    <source>
        <dbReference type="Proteomes" id="UP000245999"/>
    </source>
</evidence>
<dbReference type="KEGG" id="hnv:DDQ68_13085"/>
<sequence length="547" mass="56214">MALHDFSSPSDHDADRPQGSLEDLFRHHLAQAEAPPRPMLWEQIDTALLVRQNETYRRRLAATRWVAAASLLLATLAGGASWWAHHTPPGPFVAAAAPGPPGSGSTAEAPGAGQTAGAAWARVGSASAEAINSNATTDQLTAGQPLAARAIYATTGAPRHGAGYAAGAPVAGAGLDGTLSSSQGQARTGGSHGAAFGTQAAGEAAFASSTTGQRDETYRTALNTYAAAGTGMNAQGPGYAEAPAAAQFAAEWDALAQRPAALAKNAAASALPVRLAAVAVVPNVAAAPLKRWQFGVSVASGVFSPNADFSQEGGAPASTVSVPYAVAATTNAVAFNNRSAAEYRQHLRGGLDQRVAVRATRLLGGHWALRTGVELGQHEAQSATSTRFVGEQPTYYDYNNAATLAIMAPEPALHTTSFRYRTVGIPVAVHYANPAKRGWSGYGHLGAVVGALLSVRSEVAGEPNATRDYPLAAAGSPYRRLLTTLRGGAGVQYRAAAGRWALSAGPTAEIGVLSLNAQPVQDFANQRRPYSVGLEAAVDFGGTVKMR</sequence>
<organism evidence="2 3">
    <name type="scientific">Hymenobacter nivis</name>
    <dbReference type="NCBI Taxonomy" id="1850093"/>
    <lineage>
        <taxon>Bacteria</taxon>
        <taxon>Pseudomonadati</taxon>
        <taxon>Bacteroidota</taxon>
        <taxon>Cytophagia</taxon>
        <taxon>Cytophagales</taxon>
        <taxon>Hymenobacteraceae</taxon>
        <taxon>Hymenobacter</taxon>
    </lineage>
</organism>
<dbReference type="OrthoDB" id="868254at2"/>
<protein>
    <recommendedName>
        <fullName evidence="4">Outer membrane protein beta-barrel domain-containing protein</fullName>
    </recommendedName>
</protein>
<dbReference type="EMBL" id="CP029145">
    <property type="protein sequence ID" value="AWM33635.1"/>
    <property type="molecule type" value="Genomic_DNA"/>
</dbReference>
<feature type="region of interest" description="Disordered" evidence="1">
    <location>
        <begin position="94"/>
        <end position="116"/>
    </location>
</feature>
<feature type="compositionally biased region" description="Low complexity" evidence="1">
    <location>
        <begin position="94"/>
        <end position="113"/>
    </location>
</feature>
<dbReference type="RefSeq" id="WP_109656689.1">
    <property type="nucleotide sequence ID" value="NZ_CP029145.1"/>
</dbReference>
<evidence type="ECO:0008006" key="4">
    <source>
        <dbReference type="Google" id="ProtNLM"/>
    </source>
</evidence>
<dbReference type="Proteomes" id="UP000245999">
    <property type="component" value="Chromosome"/>
</dbReference>
<proteinExistence type="predicted"/>
<name>A0A2Z3GRF5_9BACT</name>